<dbReference type="InterPro" id="IPR016035">
    <property type="entry name" value="Acyl_Trfase/lysoPLipase"/>
</dbReference>
<dbReference type="Pfam" id="PF01734">
    <property type="entry name" value="Patatin"/>
    <property type="match status" value="1"/>
</dbReference>
<gene>
    <name evidence="4" type="ORF">GCM10008986_03830</name>
</gene>
<proteinExistence type="predicted"/>
<dbReference type="PROSITE" id="PS51635">
    <property type="entry name" value="PNPLA"/>
    <property type="match status" value="1"/>
</dbReference>
<feature type="active site" description="Proton acceptor" evidence="2">
    <location>
        <position position="185"/>
    </location>
</feature>
<keyword evidence="2" id="KW-0378">Hydrolase</keyword>
<evidence type="ECO:0000313" key="5">
    <source>
        <dbReference type="Proteomes" id="UP001500880"/>
    </source>
</evidence>
<dbReference type="InterPro" id="IPR002641">
    <property type="entry name" value="PNPLA_dom"/>
</dbReference>
<dbReference type="EMBL" id="BAAADO010000001">
    <property type="protein sequence ID" value="GAA0482209.1"/>
    <property type="molecule type" value="Genomic_DNA"/>
</dbReference>
<comment type="caution">
    <text evidence="4">The sequence shown here is derived from an EMBL/GenBank/DDBJ whole genome shotgun (WGS) entry which is preliminary data.</text>
</comment>
<reference evidence="4 5" key="1">
    <citation type="journal article" date="2019" name="Int. J. Syst. Evol. Microbiol.">
        <title>The Global Catalogue of Microorganisms (GCM) 10K type strain sequencing project: providing services to taxonomists for standard genome sequencing and annotation.</title>
        <authorList>
            <consortium name="The Broad Institute Genomics Platform"/>
            <consortium name="The Broad Institute Genome Sequencing Center for Infectious Disease"/>
            <person name="Wu L."/>
            <person name="Ma J."/>
        </authorList>
    </citation>
    <scope>NUCLEOTIDE SEQUENCE [LARGE SCALE GENOMIC DNA]</scope>
    <source>
        <strain evidence="4 5">JCM 12389</strain>
    </source>
</reference>
<name>A0ABN1AS32_9BACI</name>
<dbReference type="PANTHER" id="PTHR46394">
    <property type="entry name" value="ANNEXIN"/>
    <property type="match status" value="1"/>
</dbReference>
<dbReference type="SUPFAM" id="SSF52151">
    <property type="entry name" value="FabD/lysophospholipase-like"/>
    <property type="match status" value="1"/>
</dbReference>
<evidence type="ECO:0000256" key="2">
    <source>
        <dbReference type="PROSITE-ProRule" id="PRU01161"/>
    </source>
</evidence>
<sequence length="296" mass="33259">MKVDGVFSGGGVKAIAFIGALEVADEKGFTFESVAGTSAGAILATLIAAGYKTSEIKESFMELNLKSFMQESTLEKIFPFLKWLLIYHRLGLYKGDALEKWIQEKLSAKGIYTFQDLPPGDLRIIGSDLSLGRMVVFPDDLERLYGIDGLSFPVARAVRISASIPFFFIPVKRIRDKRHKNILVDGGLLSNFPIWLFQTGTTKPKRPILGMKLSSSFDQLPRRNIKNAISMFQALFSTMIHAHDARYISKSVTANVMFIPTKDIDATDFSLSDEEKYRLMELGRKSAIKYLKTWTY</sequence>
<dbReference type="InterPro" id="IPR052580">
    <property type="entry name" value="Lipid_Hydrolase"/>
</dbReference>
<keyword evidence="5" id="KW-1185">Reference proteome</keyword>
<dbReference type="Proteomes" id="UP001500880">
    <property type="component" value="Unassembled WGS sequence"/>
</dbReference>
<protein>
    <submittedName>
        <fullName evidence="4">Patatin-like phospholipase family protein</fullName>
    </submittedName>
</protein>
<feature type="short sequence motif" description="DGA/G" evidence="2">
    <location>
        <begin position="185"/>
        <end position="187"/>
    </location>
</feature>
<dbReference type="CDD" id="cd07207">
    <property type="entry name" value="Pat_ExoU_VipD_like"/>
    <property type="match status" value="1"/>
</dbReference>
<evidence type="ECO:0000313" key="4">
    <source>
        <dbReference type="EMBL" id="GAA0482209.1"/>
    </source>
</evidence>
<comment type="caution">
    <text evidence="2">Lacks conserved residue(s) required for the propagation of feature annotation.</text>
</comment>
<keyword evidence="1 2" id="KW-0443">Lipid metabolism</keyword>
<accession>A0ABN1AS32</accession>
<dbReference type="PANTHER" id="PTHR46394:SF1">
    <property type="entry name" value="PNPLA DOMAIN-CONTAINING PROTEIN"/>
    <property type="match status" value="1"/>
</dbReference>
<keyword evidence="2" id="KW-0442">Lipid degradation</keyword>
<feature type="domain" description="PNPLA" evidence="3">
    <location>
        <begin position="5"/>
        <end position="198"/>
    </location>
</feature>
<feature type="short sequence motif" description="GXSXG" evidence="2">
    <location>
        <begin position="36"/>
        <end position="40"/>
    </location>
</feature>
<evidence type="ECO:0000259" key="3">
    <source>
        <dbReference type="PROSITE" id="PS51635"/>
    </source>
</evidence>
<dbReference type="Gene3D" id="3.40.1090.10">
    <property type="entry name" value="Cytosolic phospholipase A2 catalytic domain"/>
    <property type="match status" value="2"/>
</dbReference>
<feature type="active site" description="Nucleophile" evidence="2">
    <location>
        <position position="38"/>
    </location>
</feature>
<evidence type="ECO:0000256" key="1">
    <source>
        <dbReference type="ARBA" id="ARBA00023098"/>
    </source>
</evidence>
<organism evidence="4 5">
    <name type="scientific">Salinibacillus aidingensis</name>
    <dbReference type="NCBI Taxonomy" id="237684"/>
    <lineage>
        <taxon>Bacteria</taxon>
        <taxon>Bacillati</taxon>
        <taxon>Bacillota</taxon>
        <taxon>Bacilli</taxon>
        <taxon>Bacillales</taxon>
        <taxon>Bacillaceae</taxon>
        <taxon>Salinibacillus</taxon>
    </lineage>
</organism>